<dbReference type="InterPro" id="IPR001011">
    <property type="entry name" value="Acid_Pase_classA_bac"/>
</dbReference>
<dbReference type="PRINTS" id="PR00483">
    <property type="entry name" value="BACPHPHTASE"/>
</dbReference>
<organism evidence="4 5">
    <name type="scientific">Methylosinus sporium</name>
    <dbReference type="NCBI Taxonomy" id="428"/>
    <lineage>
        <taxon>Bacteria</taxon>
        <taxon>Pseudomonadati</taxon>
        <taxon>Pseudomonadota</taxon>
        <taxon>Alphaproteobacteria</taxon>
        <taxon>Hyphomicrobiales</taxon>
        <taxon>Methylocystaceae</taxon>
        <taxon>Methylosinus</taxon>
    </lineage>
</organism>
<keyword evidence="1" id="KW-0378">Hydrolase</keyword>
<evidence type="ECO:0000259" key="3">
    <source>
        <dbReference type="SMART" id="SM00014"/>
    </source>
</evidence>
<dbReference type="PIRSF" id="PIRSF000897">
    <property type="entry name" value="Acid_Ptase_ClsA"/>
    <property type="match status" value="1"/>
</dbReference>
<dbReference type="CDD" id="cd03397">
    <property type="entry name" value="PAP2_acid_phosphatase"/>
    <property type="match status" value="1"/>
</dbReference>
<dbReference type="GO" id="GO:0003993">
    <property type="term" value="F:acid phosphatase activity"/>
    <property type="evidence" value="ECO:0007669"/>
    <property type="project" value="UniProtKB-EC"/>
</dbReference>
<dbReference type="GO" id="GO:0030288">
    <property type="term" value="C:outer membrane-bounded periplasmic space"/>
    <property type="evidence" value="ECO:0007669"/>
    <property type="project" value="InterPro"/>
</dbReference>
<evidence type="ECO:0000313" key="5">
    <source>
        <dbReference type="Proteomes" id="UP000316781"/>
    </source>
</evidence>
<dbReference type="EMBL" id="VJMF01000028">
    <property type="protein sequence ID" value="TRL35664.1"/>
    <property type="molecule type" value="Genomic_DNA"/>
</dbReference>
<evidence type="ECO:0000256" key="2">
    <source>
        <dbReference type="SAM" id="SignalP"/>
    </source>
</evidence>
<comment type="similarity">
    <text evidence="1">Belongs to the class A bacterial acid phosphatase family.</text>
</comment>
<reference evidence="4 5" key="1">
    <citation type="submission" date="2019-07" db="EMBL/GenBank/DDBJ databases">
        <title>Ln-dependent methylotrophs.</title>
        <authorList>
            <person name="Tani A."/>
        </authorList>
    </citation>
    <scope>NUCLEOTIDE SEQUENCE [LARGE SCALE GENOMIC DNA]</scope>
    <source>
        <strain evidence="4 5">SM89A</strain>
    </source>
</reference>
<dbReference type="Gene3D" id="1.20.144.10">
    <property type="entry name" value="Phosphatidic acid phosphatase type 2/haloperoxidase"/>
    <property type="match status" value="1"/>
</dbReference>
<dbReference type="Proteomes" id="UP000316781">
    <property type="component" value="Unassembled WGS sequence"/>
</dbReference>
<evidence type="ECO:0000256" key="1">
    <source>
        <dbReference type="PIRNR" id="PIRNR000897"/>
    </source>
</evidence>
<dbReference type="EC" id="3.1.3.2" evidence="1"/>
<keyword evidence="2" id="KW-0732">Signal</keyword>
<dbReference type="SUPFAM" id="SSF48317">
    <property type="entry name" value="Acid phosphatase/Vanadium-dependent haloperoxidase"/>
    <property type="match status" value="1"/>
</dbReference>
<proteinExistence type="inferred from homology"/>
<evidence type="ECO:0000313" key="4">
    <source>
        <dbReference type="EMBL" id="TRL35664.1"/>
    </source>
</evidence>
<comment type="catalytic activity">
    <reaction evidence="1">
        <text>a phosphate monoester + H2O = an alcohol + phosphate</text>
        <dbReference type="Rhea" id="RHEA:15017"/>
        <dbReference type="ChEBI" id="CHEBI:15377"/>
        <dbReference type="ChEBI" id="CHEBI:30879"/>
        <dbReference type="ChEBI" id="CHEBI:43474"/>
        <dbReference type="ChEBI" id="CHEBI:67140"/>
        <dbReference type="EC" id="3.1.3.2"/>
    </reaction>
</comment>
<feature type="signal peptide" evidence="2">
    <location>
        <begin position="1"/>
        <end position="20"/>
    </location>
</feature>
<feature type="chain" id="PRO_5022068710" description="Acid phosphatase" evidence="2">
    <location>
        <begin position="21"/>
        <end position="233"/>
    </location>
</feature>
<dbReference type="InterPro" id="IPR036938">
    <property type="entry name" value="PAP2/HPO_sf"/>
</dbReference>
<dbReference type="Pfam" id="PF01569">
    <property type="entry name" value="PAP2"/>
    <property type="match status" value="1"/>
</dbReference>
<feature type="domain" description="Phosphatidic acid phosphatase type 2/haloperoxidase" evidence="3">
    <location>
        <begin position="99"/>
        <end position="207"/>
    </location>
</feature>
<comment type="caution">
    <text evidence="4">The sequence shown here is derived from an EMBL/GenBank/DDBJ whole genome shotgun (WGS) entry which is preliminary data.</text>
</comment>
<accession>A0A549T1A9</accession>
<dbReference type="SMART" id="SM00014">
    <property type="entry name" value="acidPPc"/>
    <property type="match status" value="1"/>
</dbReference>
<dbReference type="RefSeq" id="WP_142862438.1">
    <property type="nucleotide sequence ID" value="NZ_VJMF01000028.1"/>
</dbReference>
<dbReference type="AlphaFoldDB" id="A0A549T1A9"/>
<sequence>MKTTAATIILLALLCAPAAAREGFVTPEQSHPLAILPTPPAPHSATSDAELAELHRIESVRTAEQVASAQADDENQTIFLFKTVFGEKFSKENLPAVAALGARLKADESANTGAAKEAFRRIRPYNVDKTLHPVCKTKTKDDSYPSGHTTVGYLMGLALIDIAPERRDEILARAEAYGHNRLVCGVHFPSDVAAARLVAYAVHAIMELDPSYQKEVAAARAELRGALGLAAAH</sequence>
<gene>
    <name evidence="4" type="ORF">FM996_07225</name>
</gene>
<protein>
    <recommendedName>
        <fullName evidence="1">Acid phosphatase</fullName>
        <ecNumber evidence="1">3.1.3.2</ecNumber>
    </recommendedName>
</protein>
<dbReference type="InterPro" id="IPR000326">
    <property type="entry name" value="PAP2/HPO"/>
</dbReference>
<name>A0A549T1A9_METSR</name>